<evidence type="ECO:0000256" key="1">
    <source>
        <dbReference type="SAM" id="MobiDB-lite"/>
    </source>
</evidence>
<dbReference type="Proteomes" id="UP000324222">
    <property type="component" value="Unassembled WGS sequence"/>
</dbReference>
<evidence type="ECO:0000313" key="2">
    <source>
        <dbReference type="EMBL" id="MPC74739.1"/>
    </source>
</evidence>
<accession>A0A5B7HYI5</accession>
<name>A0A5B7HYI5_PORTR</name>
<dbReference type="EMBL" id="VSRR010039618">
    <property type="protein sequence ID" value="MPC74739.1"/>
    <property type="molecule type" value="Genomic_DNA"/>
</dbReference>
<organism evidence="2 3">
    <name type="scientific">Portunus trituberculatus</name>
    <name type="common">Swimming crab</name>
    <name type="synonym">Neptunus trituberculatus</name>
    <dbReference type="NCBI Taxonomy" id="210409"/>
    <lineage>
        <taxon>Eukaryota</taxon>
        <taxon>Metazoa</taxon>
        <taxon>Ecdysozoa</taxon>
        <taxon>Arthropoda</taxon>
        <taxon>Crustacea</taxon>
        <taxon>Multicrustacea</taxon>
        <taxon>Malacostraca</taxon>
        <taxon>Eumalacostraca</taxon>
        <taxon>Eucarida</taxon>
        <taxon>Decapoda</taxon>
        <taxon>Pleocyemata</taxon>
        <taxon>Brachyura</taxon>
        <taxon>Eubrachyura</taxon>
        <taxon>Portunoidea</taxon>
        <taxon>Portunidae</taxon>
        <taxon>Portuninae</taxon>
        <taxon>Portunus</taxon>
    </lineage>
</organism>
<feature type="region of interest" description="Disordered" evidence="1">
    <location>
        <begin position="50"/>
        <end position="70"/>
    </location>
</feature>
<keyword evidence="3" id="KW-1185">Reference proteome</keyword>
<dbReference type="AlphaFoldDB" id="A0A5B7HYI5"/>
<protein>
    <submittedName>
        <fullName evidence="2">Uncharacterized protein</fullName>
    </submittedName>
</protein>
<feature type="compositionally biased region" description="Basic and acidic residues" evidence="1">
    <location>
        <begin position="51"/>
        <end position="61"/>
    </location>
</feature>
<sequence length="116" mass="12751">METHHGTEGIKSTLNTLSGTYKETQHLAKTTQTSTQILTPRHTNRYTKISYSEESHSEKPQQDSLAKRHLSSTVSGRQVLCWPSSASDTAAAFTSWPGSVELCIDDDGGGDKKREV</sequence>
<proteinExistence type="predicted"/>
<evidence type="ECO:0000313" key="3">
    <source>
        <dbReference type="Proteomes" id="UP000324222"/>
    </source>
</evidence>
<comment type="caution">
    <text evidence="2">The sequence shown here is derived from an EMBL/GenBank/DDBJ whole genome shotgun (WGS) entry which is preliminary data.</text>
</comment>
<reference evidence="2 3" key="1">
    <citation type="submission" date="2019-05" db="EMBL/GenBank/DDBJ databases">
        <title>Another draft genome of Portunus trituberculatus and its Hox gene families provides insights of decapod evolution.</title>
        <authorList>
            <person name="Jeong J.-H."/>
            <person name="Song I."/>
            <person name="Kim S."/>
            <person name="Choi T."/>
            <person name="Kim D."/>
            <person name="Ryu S."/>
            <person name="Kim W."/>
        </authorList>
    </citation>
    <scope>NUCLEOTIDE SEQUENCE [LARGE SCALE GENOMIC DNA]</scope>
    <source>
        <tissue evidence="2">Muscle</tissue>
    </source>
</reference>
<gene>
    <name evidence="2" type="ORF">E2C01_069113</name>
</gene>